<dbReference type="OrthoDB" id="146078at2"/>
<feature type="compositionally biased region" description="Pro residues" evidence="1">
    <location>
        <begin position="308"/>
        <end position="319"/>
    </location>
</feature>
<gene>
    <name evidence="3" type="ordered locus">Cagg_1257</name>
</gene>
<sequence length="464" mass="49405">MADPESILQLGVEAARKGERDEARKLFRLLTREHPDHIQGWLWLAGVAEDREERQAALEQVLRLDPNNEMAKKGLQALGVSLPQAAPTPPPTPPPTARPPAPEIDEDDPFAALDELSEVMAADSGPVRRDPNIPRPEATPGSEPATSQPTGERAPTASVSRSTRSSEPPSRPSNRPSTSWARGSSKPATKPPRRSGGFSLGNLFRRSGPPKPNNTDLEAETVPAKKGLTPLTVILLAVLLVACVGLGFVFLAQRNRTASTPSTQATSQAATSAAVTAESVLAPTTPPVTEPTAVPSEEPTPEATVEPTPEPAPPPPPTIDPALANPTLVNPGTELTSNGWAYDFNQPTYAAPIIGPLNGITPNNGRFVVVLAFVRNTTGQDQPVPLDFFVLKDAQGRVWTPRLDASDAYVIRGINADLSHSDPVPADGFVRSVAILFDVAPDATDLVFFARSNPNQGWLVLRRV</sequence>
<dbReference type="EMBL" id="CP001337">
    <property type="protein sequence ID" value="ACL24165.1"/>
    <property type="molecule type" value="Genomic_DNA"/>
</dbReference>
<dbReference type="STRING" id="326427.Cagg_1257"/>
<keyword evidence="2" id="KW-0472">Membrane</keyword>
<dbReference type="SUPFAM" id="SSF48452">
    <property type="entry name" value="TPR-like"/>
    <property type="match status" value="1"/>
</dbReference>
<dbReference type="Gene3D" id="1.25.40.10">
    <property type="entry name" value="Tetratricopeptide repeat domain"/>
    <property type="match status" value="1"/>
</dbReference>
<evidence type="ECO:0000313" key="3">
    <source>
        <dbReference type="EMBL" id="ACL24165.1"/>
    </source>
</evidence>
<dbReference type="eggNOG" id="COG3170">
    <property type="taxonomic scope" value="Bacteria"/>
</dbReference>
<keyword evidence="2" id="KW-0812">Transmembrane</keyword>
<dbReference type="KEGG" id="cag:Cagg_1257"/>
<evidence type="ECO:0000256" key="2">
    <source>
        <dbReference type="SAM" id="Phobius"/>
    </source>
</evidence>
<dbReference type="InterPro" id="IPR011990">
    <property type="entry name" value="TPR-like_helical_dom_sf"/>
</dbReference>
<protein>
    <submittedName>
        <fullName evidence="3">TPR repeat-containing protein</fullName>
    </submittedName>
</protein>
<feature type="compositionally biased region" description="Low complexity" evidence="1">
    <location>
        <begin position="153"/>
        <end position="179"/>
    </location>
</feature>
<evidence type="ECO:0000256" key="1">
    <source>
        <dbReference type="SAM" id="MobiDB-lite"/>
    </source>
</evidence>
<evidence type="ECO:0000313" key="4">
    <source>
        <dbReference type="Proteomes" id="UP000002508"/>
    </source>
</evidence>
<dbReference type="AlphaFoldDB" id="B8G7Y6"/>
<feature type="region of interest" description="Disordered" evidence="1">
    <location>
        <begin position="276"/>
        <end position="328"/>
    </location>
</feature>
<name>B8G7Y6_CHLAD</name>
<keyword evidence="2" id="KW-1133">Transmembrane helix</keyword>
<feature type="compositionally biased region" description="Low complexity" evidence="1">
    <location>
        <begin position="290"/>
        <end position="307"/>
    </location>
</feature>
<organism evidence="3 4">
    <name type="scientific">Chloroflexus aggregans (strain MD-66 / DSM 9485)</name>
    <dbReference type="NCBI Taxonomy" id="326427"/>
    <lineage>
        <taxon>Bacteria</taxon>
        <taxon>Bacillati</taxon>
        <taxon>Chloroflexota</taxon>
        <taxon>Chloroflexia</taxon>
        <taxon>Chloroflexales</taxon>
        <taxon>Chloroflexineae</taxon>
        <taxon>Chloroflexaceae</taxon>
        <taxon>Chloroflexus</taxon>
    </lineage>
</organism>
<dbReference type="HOGENOM" id="CLU_565933_0_0_0"/>
<feature type="transmembrane region" description="Helical" evidence="2">
    <location>
        <begin position="231"/>
        <end position="252"/>
    </location>
</feature>
<feature type="region of interest" description="Disordered" evidence="1">
    <location>
        <begin position="73"/>
        <end position="219"/>
    </location>
</feature>
<proteinExistence type="predicted"/>
<feature type="compositionally biased region" description="Pro residues" evidence="1">
    <location>
        <begin position="86"/>
        <end position="102"/>
    </location>
</feature>
<keyword evidence="4" id="KW-1185">Reference proteome</keyword>
<dbReference type="RefSeq" id="WP_012616529.1">
    <property type="nucleotide sequence ID" value="NC_011831.1"/>
</dbReference>
<accession>B8G7Y6</accession>
<dbReference type="Proteomes" id="UP000002508">
    <property type="component" value="Chromosome"/>
</dbReference>
<reference evidence="3" key="1">
    <citation type="submission" date="2008-12" db="EMBL/GenBank/DDBJ databases">
        <title>Complete sequence of Chloroflexus aggregans DSM 9485.</title>
        <authorList>
            <consortium name="US DOE Joint Genome Institute"/>
            <person name="Lucas S."/>
            <person name="Copeland A."/>
            <person name="Lapidus A."/>
            <person name="Glavina del Rio T."/>
            <person name="Dalin E."/>
            <person name="Tice H."/>
            <person name="Pitluck S."/>
            <person name="Foster B."/>
            <person name="Larimer F."/>
            <person name="Land M."/>
            <person name="Hauser L."/>
            <person name="Kyrpides N."/>
            <person name="Mikhailova N."/>
            <person name="Bryant D."/>
            <person name="Richardson P."/>
        </authorList>
    </citation>
    <scope>NUCLEOTIDE SEQUENCE</scope>
    <source>
        <strain evidence="3">DSM 9485</strain>
    </source>
</reference>